<evidence type="ECO:0000313" key="1">
    <source>
        <dbReference type="EMBL" id="GBH19996.1"/>
    </source>
</evidence>
<evidence type="ECO:0000313" key="2">
    <source>
        <dbReference type="Proteomes" id="UP000248291"/>
    </source>
</evidence>
<dbReference type="AlphaFoldDB" id="A0AAN4TNN1"/>
<name>A0AAN4TNN1_PSESF</name>
<reference evidence="1 2" key="1">
    <citation type="submission" date="2018-04" db="EMBL/GenBank/DDBJ databases">
        <title>Draft genome sequence of Pseudomonas syringae pv. actinidiae biovar 3 strains isolated from kiwifruit in Kagawa prefecture.</title>
        <authorList>
            <person name="Tabuchi M."/>
            <person name="Saito M."/>
            <person name="Fujiwara S."/>
            <person name="Sasa N."/>
            <person name="Akimitsu K."/>
            <person name="Gomi K."/>
            <person name="Konishi-Sugita S."/>
            <person name="Hamano K."/>
            <person name="Kataoka I."/>
        </authorList>
    </citation>
    <scope>NUCLEOTIDE SEQUENCE [LARGE SCALE GENOMIC DNA]</scope>
    <source>
        <strain evidence="1 2">MAFF212211</strain>
    </source>
</reference>
<dbReference type="Proteomes" id="UP000248291">
    <property type="component" value="Unassembled WGS sequence"/>
</dbReference>
<dbReference type="InterPro" id="IPR025332">
    <property type="entry name" value="DUF4238"/>
</dbReference>
<organism evidence="1 2">
    <name type="scientific">Pseudomonas syringae pv. actinidiae</name>
    <dbReference type="NCBI Taxonomy" id="103796"/>
    <lineage>
        <taxon>Bacteria</taxon>
        <taxon>Pseudomonadati</taxon>
        <taxon>Pseudomonadota</taxon>
        <taxon>Gammaproteobacteria</taxon>
        <taxon>Pseudomonadales</taxon>
        <taxon>Pseudomonadaceae</taxon>
        <taxon>Pseudomonas</taxon>
        <taxon>Pseudomonas syringae</taxon>
    </lineage>
</organism>
<comment type="caution">
    <text evidence="1">The sequence shown here is derived from an EMBL/GenBank/DDBJ whole genome shotgun (WGS) entry which is preliminary data.</text>
</comment>
<sequence length="329" mass="37004">MNIRGYHFMIAKVQHYVPQFLMRNFGNGIKDQVWVYDKSSDRSFASNVKNVASEGRFYDFEHKGLAQSIEPWLSELEGHARSAISVILEADSPLALEYEQKQTLASFLAVQLTRTKTFREEWDSLPKMLRAHFEHTRDKAAPGSHAEAFLRDIPKNDLKEQTTIHVLKAPSIYADQFLTKDWVLVATSTEYPFLLGDNPLTRQNSNDQGHRGNLGLTSPGVEIYLPLSSTRALAMLCPTLTNAVHRCARSVSNELKGDVNDPGGFVAMSNTLSSGRPLQYSAANVENLNSLQIVWSERYIFSSSNDFDLARAMIKDHPHLKYGPRTTVA</sequence>
<gene>
    <name evidence="1" type="ORF">KPSA3_06016</name>
</gene>
<protein>
    <submittedName>
        <fullName evidence="1">Uncharacterized conserved protein RhaS</fullName>
    </submittedName>
</protein>
<dbReference type="EMBL" id="BGKA01000240">
    <property type="protein sequence ID" value="GBH19996.1"/>
    <property type="molecule type" value="Genomic_DNA"/>
</dbReference>
<dbReference type="Pfam" id="PF14022">
    <property type="entry name" value="DUF4238"/>
    <property type="match status" value="1"/>
</dbReference>
<accession>A0AAN4TNN1</accession>
<proteinExistence type="predicted"/>